<keyword evidence="3" id="KW-0808">Transferase</keyword>
<dbReference type="EMBL" id="JBHSKX010000001">
    <property type="protein sequence ID" value="MFC5365563.1"/>
    <property type="molecule type" value="Genomic_DNA"/>
</dbReference>
<dbReference type="SUPFAM" id="SSF53448">
    <property type="entry name" value="Nucleotide-diphospho-sugar transferases"/>
    <property type="match status" value="1"/>
</dbReference>
<reference evidence="3 4" key="1">
    <citation type="journal article" date="2019" name="Int. J. Syst. Evol. Microbiol.">
        <title>The Global Catalogue of Microorganisms (GCM) 10K type strain sequencing project: providing services to taxonomists for standard genome sequencing and annotation.</title>
        <authorList>
            <consortium name="The Broad Institute Genomics Platform"/>
            <consortium name="The Broad Institute Genome Sequencing Center for Infectious Disease"/>
            <person name="Wu L."/>
            <person name="Ma J."/>
        </authorList>
    </citation>
    <scope>NUCLEOTIDE SEQUENCE [LARGE SCALE GENOMIC DNA]</scope>
    <source>
        <strain evidence="3 4">CGMCC 1.12237</strain>
    </source>
</reference>
<dbReference type="Pfam" id="PF13632">
    <property type="entry name" value="Glyco_trans_2_3"/>
    <property type="match status" value="1"/>
</dbReference>
<feature type="transmembrane region" description="Helical" evidence="1">
    <location>
        <begin position="361"/>
        <end position="385"/>
    </location>
</feature>
<keyword evidence="4" id="KW-1185">Reference proteome</keyword>
<keyword evidence="3" id="KW-0328">Glycosyltransferase</keyword>
<feature type="transmembrane region" description="Helical" evidence="1">
    <location>
        <begin position="331"/>
        <end position="349"/>
    </location>
</feature>
<dbReference type="PANTHER" id="PTHR16779:SF1">
    <property type="entry name" value="BETA-1,4-MANNOSYLTRANSFERASE EGH"/>
    <property type="match status" value="1"/>
</dbReference>
<evidence type="ECO:0000259" key="2">
    <source>
        <dbReference type="Pfam" id="PF13632"/>
    </source>
</evidence>
<feature type="domain" description="Glycosyltransferase 2-like" evidence="2">
    <location>
        <begin position="155"/>
        <end position="347"/>
    </location>
</feature>
<dbReference type="RefSeq" id="WP_227229148.1">
    <property type="nucleotide sequence ID" value="NZ_JAJCVJ010000001.1"/>
</dbReference>
<evidence type="ECO:0000313" key="4">
    <source>
        <dbReference type="Proteomes" id="UP001596201"/>
    </source>
</evidence>
<evidence type="ECO:0000313" key="3">
    <source>
        <dbReference type="EMBL" id="MFC5365563.1"/>
    </source>
</evidence>
<keyword evidence="1" id="KW-0472">Membrane</keyword>
<organism evidence="3 4">
    <name type="scientific">Salinirubrum litoreum</name>
    <dbReference type="NCBI Taxonomy" id="1126234"/>
    <lineage>
        <taxon>Archaea</taxon>
        <taxon>Methanobacteriati</taxon>
        <taxon>Methanobacteriota</taxon>
        <taxon>Stenosarchaea group</taxon>
        <taxon>Halobacteria</taxon>
        <taxon>Halobacteriales</taxon>
        <taxon>Haloferacaceae</taxon>
        <taxon>Salinirubrum</taxon>
    </lineage>
</organism>
<dbReference type="GO" id="GO:0016757">
    <property type="term" value="F:glycosyltransferase activity"/>
    <property type="evidence" value="ECO:0007669"/>
    <property type="project" value="UniProtKB-KW"/>
</dbReference>
<sequence>MKVERYTLVAVTAALVVGGVSLLVPGQRFDIPAVDATGLLAASLWATTILFAAATVVWLVLTYVVGRGYDIPEAVHGGETVQVRILTVDAASVVQQTVDSLPEELADVHVIAEAAIDVDGATVHVVPEEFECSAVRKGRALEWGRRHIPCDREYVLYLDEDSIVERFAGLPDAGVVQLREKPRRTGSVLSYLADVFRMGVQLEQRAFARLSIPLFAWGGGIAVRKELEDEVTWDRETLVEDTAFVWAAAQQRELDFELADVICRNEAPPSLGEILQQRRRWAAGNLRAATMLPLHYRALTRFRNSAWALSPIVTLVVVPLSVLGITVVSGGLFALASLGLAVATLFWYLRGVAYYGGSKLAWALAVPLTPVVTLVHSMGTVLGVVDPPEDFRVTEKAGTEDDD</sequence>
<evidence type="ECO:0000256" key="1">
    <source>
        <dbReference type="SAM" id="Phobius"/>
    </source>
</evidence>
<dbReference type="AlphaFoldDB" id="A0ABD5R6D2"/>
<keyword evidence="1" id="KW-1133">Transmembrane helix</keyword>
<feature type="transmembrane region" description="Helical" evidence="1">
    <location>
        <begin position="306"/>
        <end position="325"/>
    </location>
</feature>
<name>A0ABD5R6D2_9EURY</name>
<keyword evidence="1" id="KW-0812">Transmembrane</keyword>
<protein>
    <submittedName>
        <fullName evidence="3">Glycosyltransferase</fullName>
        <ecNumber evidence="3">2.4.-.-</ecNumber>
    </submittedName>
</protein>
<dbReference type="InterPro" id="IPR027389">
    <property type="entry name" value="B_mannosylTrfase_Bre-3/Egh"/>
</dbReference>
<dbReference type="EC" id="2.4.-.-" evidence="3"/>
<feature type="transmembrane region" description="Helical" evidence="1">
    <location>
        <begin position="39"/>
        <end position="61"/>
    </location>
</feature>
<dbReference type="PANTHER" id="PTHR16779">
    <property type="entry name" value="BETA-1,4-MANNOSYLTRANSFERASE EGH"/>
    <property type="match status" value="1"/>
</dbReference>
<dbReference type="InterPro" id="IPR001173">
    <property type="entry name" value="Glyco_trans_2-like"/>
</dbReference>
<accession>A0ABD5R6D2</accession>
<proteinExistence type="predicted"/>
<dbReference type="Proteomes" id="UP001596201">
    <property type="component" value="Unassembled WGS sequence"/>
</dbReference>
<comment type="caution">
    <text evidence="3">The sequence shown here is derived from an EMBL/GenBank/DDBJ whole genome shotgun (WGS) entry which is preliminary data.</text>
</comment>
<dbReference type="InterPro" id="IPR029044">
    <property type="entry name" value="Nucleotide-diphossugar_trans"/>
</dbReference>
<gene>
    <name evidence="3" type="ORF">ACFPJ5_01330</name>
</gene>